<feature type="signal peptide" evidence="10">
    <location>
        <begin position="1"/>
        <end position="26"/>
    </location>
</feature>
<evidence type="ECO:0000259" key="11">
    <source>
        <dbReference type="Pfam" id="PF01833"/>
    </source>
</evidence>
<reference evidence="12 13" key="1">
    <citation type="submission" date="2007-08" db="EMBL/GenBank/DDBJ databases">
        <title>Complete sequence of Roseiflexus castenholzii DSM 13941.</title>
        <authorList>
            <consortium name="US DOE Joint Genome Institute"/>
            <person name="Copeland A."/>
            <person name="Lucas S."/>
            <person name="Lapidus A."/>
            <person name="Barry K."/>
            <person name="Glavina del Rio T."/>
            <person name="Dalin E."/>
            <person name="Tice H."/>
            <person name="Pitluck S."/>
            <person name="Thompson L.S."/>
            <person name="Brettin T."/>
            <person name="Bruce D."/>
            <person name="Detter J.C."/>
            <person name="Han C."/>
            <person name="Tapia R."/>
            <person name="Schmutz J."/>
            <person name="Larimer F."/>
            <person name="Land M."/>
            <person name="Hauser L."/>
            <person name="Kyrpides N."/>
            <person name="Mikhailova N."/>
            <person name="Bryant D.A."/>
            <person name="Hanada S."/>
            <person name="Tsukatani Y."/>
            <person name="Richardson P."/>
        </authorList>
    </citation>
    <scope>NUCLEOTIDE SEQUENCE [LARGE SCALE GENOMIC DNA]</scope>
    <source>
        <strain evidence="13">DSM 13941 / HLO8</strain>
    </source>
</reference>
<dbReference type="EMBL" id="CP000804">
    <property type="protein sequence ID" value="ABU59140.1"/>
    <property type="molecule type" value="Genomic_DNA"/>
</dbReference>
<dbReference type="Pfam" id="PF01833">
    <property type="entry name" value="TIG"/>
    <property type="match status" value="1"/>
</dbReference>
<evidence type="ECO:0000256" key="2">
    <source>
        <dbReference type="ARBA" id="ARBA00004316"/>
    </source>
</evidence>
<feature type="domain" description="IPT/TIG" evidence="11">
    <location>
        <begin position="579"/>
        <end position="642"/>
    </location>
</feature>
<proteinExistence type="predicted"/>
<dbReference type="InterPro" id="IPR013783">
    <property type="entry name" value="Ig-like_fold"/>
</dbReference>
<dbReference type="RefSeq" id="WP_012121564.1">
    <property type="nucleotide sequence ID" value="NC_009767.1"/>
</dbReference>
<keyword evidence="7" id="KW-0472">Membrane</keyword>
<dbReference type="AlphaFoldDB" id="A7NNJ9"/>
<dbReference type="PANTHER" id="PTHR11319:SF35">
    <property type="entry name" value="OUTER MEMBRANE PROTEIN PMPC-RELATED"/>
    <property type="match status" value="1"/>
</dbReference>
<dbReference type="SMART" id="SM00710">
    <property type="entry name" value="PbH1"/>
    <property type="match status" value="5"/>
</dbReference>
<evidence type="ECO:0000256" key="3">
    <source>
        <dbReference type="ARBA" id="ARBA00004442"/>
    </source>
</evidence>
<dbReference type="NCBIfam" id="NF041518">
    <property type="entry name" value="choice_anch_Q"/>
    <property type="match status" value="1"/>
</dbReference>
<evidence type="ECO:0000313" key="13">
    <source>
        <dbReference type="Proteomes" id="UP000000263"/>
    </source>
</evidence>
<dbReference type="InterPro" id="IPR014756">
    <property type="entry name" value="Ig_E-set"/>
</dbReference>
<dbReference type="Gene3D" id="2.160.20.10">
    <property type="entry name" value="Single-stranded right-handed beta-helix, Pectin lyase-like"/>
    <property type="match status" value="1"/>
</dbReference>
<evidence type="ECO:0000256" key="9">
    <source>
        <dbReference type="ARBA" id="ARBA00023273"/>
    </source>
</evidence>
<evidence type="ECO:0000256" key="5">
    <source>
        <dbReference type="ARBA" id="ARBA00022525"/>
    </source>
</evidence>
<dbReference type="InterPro" id="IPR011050">
    <property type="entry name" value="Pectin_lyase_fold/virulence"/>
</dbReference>
<evidence type="ECO:0000256" key="7">
    <source>
        <dbReference type="ARBA" id="ARBA00023136"/>
    </source>
</evidence>
<keyword evidence="9" id="KW-0966">Cell projection</keyword>
<protein>
    <submittedName>
        <fullName evidence="12">Polymorphic outer membrane protein</fullName>
    </submittedName>
</protein>
<dbReference type="Proteomes" id="UP000000263">
    <property type="component" value="Chromosome"/>
</dbReference>
<dbReference type="InterPro" id="IPR012334">
    <property type="entry name" value="Pectin_lyas_fold"/>
</dbReference>
<comment type="subcellular location">
    <subcellularLocation>
        <location evidence="1">Cell envelope</location>
    </subcellularLocation>
    <subcellularLocation>
        <location evidence="3">Cell outer membrane</location>
    </subcellularLocation>
    <subcellularLocation>
        <location evidence="2">Cell projection</location>
    </subcellularLocation>
    <subcellularLocation>
        <location evidence="4">Secreted</location>
    </subcellularLocation>
</comment>
<evidence type="ECO:0000313" key="12">
    <source>
        <dbReference type="EMBL" id="ABU59140.1"/>
    </source>
</evidence>
<sequence length="665" mass="68521">MNTSRPPSRWRRLLAHICLTILCVSATVPPLPGMASAPAGAPGAPPAACTPPIVPVTLVNPTVITSCTQANLQAALATGGHITFDCGPHPVTIPITSPLVTSATRDIVLDGKGLITLDGGGVTRILEKPFTPGSHIDKTSGNDLVIQNMRFINGRAPAATKTQDDKARGGALWVTSPGTRLHIINSIFENNRTTSMTDEDNQGGAIYAGNIYETVIVGSVFVNNEAGSGGAFGGIATGLQVYNSRFTNNRAADATTGGIVRGHGGAIHLDGVSNSFNPITGNTVEVCGSVFDGNTATRGGGALKVTISDNLNTKATYARSTFSNNRVLDSPPAEGHGGAIYHIEDDLAGGVNEDNIEIRESTFNGNYAARQGGGVWMSVNGRGRVVNSTFFDNRAATAGTNVIGQGGGMIISRGTIDIIHATFASNFATFQGGAIFAGNPSAAAVTLTSSIFSANRLDPTHTNPVTTEFQGYHTNRALLNGGGNIQFPRTKAPDFNNDINNLITSPASAILFQDPQLAPLANNGGPTPTMAIAASSPGFNRAAAATCPAADQRGVIRPQGGACDVGAYELVLALSLTPPFVGVGEAGTVVIVSGAGFDASSTIVIGGVERPTTFVSATELRTTLTAADVANAGDLEVRVSNSALPPVTLRVLAQVYRGYLPIVRR</sequence>
<dbReference type="HOGENOM" id="CLU_021408_1_0_0"/>
<dbReference type="Pfam" id="PF02415">
    <property type="entry name" value="Chlam_PMP"/>
    <property type="match status" value="3"/>
</dbReference>
<name>A7NNJ9_ROSCS</name>
<keyword evidence="5" id="KW-0964">Secreted</keyword>
<gene>
    <name evidence="12" type="ordered locus">Rcas_3086</name>
</gene>
<evidence type="ECO:0000256" key="1">
    <source>
        <dbReference type="ARBA" id="ARBA00004196"/>
    </source>
</evidence>
<dbReference type="eggNOG" id="COG2931">
    <property type="taxonomic scope" value="Bacteria"/>
</dbReference>
<dbReference type="GO" id="GO:0009279">
    <property type="term" value="C:cell outer membrane"/>
    <property type="evidence" value="ECO:0007669"/>
    <property type="project" value="UniProtKB-SubCell"/>
</dbReference>
<dbReference type="InterPro" id="IPR006626">
    <property type="entry name" value="PbH1"/>
</dbReference>
<dbReference type="InterPro" id="IPR003368">
    <property type="entry name" value="POMP_repeat"/>
</dbReference>
<dbReference type="InterPro" id="IPR002909">
    <property type="entry name" value="IPT_dom"/>
</dbReference>
<keyword evidence="6 10" id="KW-0732">Signal</keyword>
<dbReference type="GO" id="GO:0042995">
    <property type="term" value="C:cell projection"/>
    <property type="evidence" value="ECO:0007669"/>
    <property type="project" value="UniProtKB-SubCell"/>
</dbReference>
<dbReference type="SUPFAM" id="SSF81296">
    <property type="entry name" value="E set domains"/>
    <property type="match status" value="1"/>
</dbReference>
<evidence type="ECO:0000256" key="8">
    <source>
        <dbReference type="ARBA" id="ARBA00023237"/>
    </source>
</evidence>
<feature type="chain" id="PRO_5002711587" evidence="10">
    <location>
        <begin position="27"/>
        <end position="665"/>
    </location>
</feature>
<dbReference type="InterPro" id="IPR059226">
    <property type="entry name" value="Choice_anch_Q_dom"/>
</dbReference>
<evidence type="ECO:0000256" key="6">
    <source>
        <dbReference type="ARBA" id="ARBA00022729"/>
    </source>
</evidence>
<dbReference type="KEGG" id="rca:Rcas_3086"/>
<evidence type="ECO:0000256" key="4">
    <source>
        <dbReference type="ARBA" id="ARBA00004613"/>
    </source>
</evidence>
<accession>A7NNJ9</accession>
<keyword evidence="8" id="KW-0998">Cell outer membrane</keyword>
<evidence type="ECO:0000256" key="10">
    <source>
        <dbReference type="SAM" id="SignalP"/>
    </source>
</evidence>
<dbReference type="STRING" id="383372.Rcas_3086"/>
<dbReference type="PANTHER" id="PTHR11319">
    <property type="entry name" value="G PROTEIN-COUPLED RECEPTOR-RELATED"/>
    <property type="match status" value="1"/>
</dbReference>
<dbReference type="Gene3D" id="2.60.40.10">
    <property type="entry name" value="Immunoglobulins"/>
    <property type="match status" value="1"/>
</dbReference>
<dbReference type="GO" id="GO:0005576">
    <property type="term" value="C:extracellular region"/>
    <property type="evidence" value="ECO:0007669"/>
    <property type="project" value="UniProtKB-SubCell"/>
</dbReference>
<organism evidence="12 13">
    <name type="scientific">Roseiflexus castenholzii (strain DSM 13941 / HLO8)</name>
    <dbReference type="NCBI Taxonomy" id="383372"/>
    <lineage>
        <taxon>Bacteria</taxon>
        <taxon>Bacillati</taxon>
        <taxon>Chloroflexota</taxon>
        <taxon>Chloroflexia</taxon>
        <taxon>Chloroflexales</taxon>
        <taxon>Roseiflexineae</taxon>
        <taxon>Roseiflexaceae</taxon>
        <taxon>Roseiflexus</taxon>
    </lineage>
</organism>
<dbReference type="OrthoDB" id="137967at2"/>
<keyword evidence="13" id="KW-1185">Reference proteome</keyword>
<dbReference type="SUPFAM" id="SSF51126">
    <property type="entry name" value="Pectin lyase-like"/>
    <property type="match status" value="2"/>
</dbReference>